<dbReference type="EMBL" id="CAJNNV010024244">
    <property type="protein sequence ID" value="CAE8609143.1"/>
    <property type="molecule type" value="Genomic_DNA"/>
</dbReference>
<dbReference type="SUPFAM" id="SSF56112">
    <property type="entry name" value="Protein kinase-like (PK-like)"/>
    <property type="match status" value="1"/>
</dbReference>
<feature type="transmembrane region" description="Helical" evidence="2">
    <location>
        <begin position="190"/>
        <end position="211"/>
    </location>
</feature>
<proteinExistence type="predicted"/>
<comment type="caution">
    <text evidence="4">The sequence shown here is derived from an EMBL/GenBank/DDBJ whole genome shotgun (WGS) entry which is preliminary data.</text>
</comment>
<dbReference type="AlphaFoldDB" id="A0A813F9B6"/>
<dbReference type="OrthoDB" id="4062651at2759"/>
<dbReference type="InterPro" id="IPR000719">
    <property type="entry name" value="Prot_kinase_dom"/>
</dbReference>
<dbReference type="Proteomes" id="UP000654075">
    <property type="component" value="Unassembled WGS sequence"/>
</dbReference>
<feature type="transmembrane region" description="Helical" evidence="2">
    <location>
        <begin position="125"/>
        <end position="144"/>
    </location>
</feature>
<protein>
    <recommendedName>
        <fullName evidence="3">Protein kinase domain-containing protein</fullName>
    </recommendedName>
</protein>
<dbReference type="InterPro" id="IPR017441">
    <property type="entry name" value="Protein_kinase_ATP_BS"/>
</dbReference>
<feature type="transmembrane region" description="Helical" evidence="2">
    <location>
        <begin position="95"/>
        <end position="113"/>
    </location>
</feature>
<accession>A0A813F9B6</accession>
<feature type="transmembrane region" description="Helical" evidence="2">
    <location>
        <begin position="218"/>
        <end position="235"/>
    </location>
</feature>
<evidence type="ECO:0000256" key="1">
    <source>
        <dbReference type="PROSITE-ProRule" id="PRU10141"/>
    </source>
</evidence>
<keyword evidence="1" id="KW-0067">ATP-binding</keyword>
<dbReference type="Gene3D" id="3.30.200.20">
    <property type="entry name" value="Phosphorylase Kinase, domain 1"/>
    <property type="match status" value="1"/>
</dbReference>
<feature type="transmembrane region" description="Helical" evidence="2">
    <location>
        <begin position="151"/>
        <end position="170"/>
    </location>
</feature>
<feature type="binding site" evidence="1">
    <location>
        <position position="403"/>
    </location>
    <ligand>
        <name>ATP</name>
        <dbReference type="ChEBI" id="CHEBI:30616"/>
    </ligand>
</feature>
<gene>
    <name evidence="4" type="ORF">PGLA1383_LOCUS26969</name>
</gene>
<dbReference type="PROSITE" id="PS50011">
    <property type="entry name" value="PROTEIN_KINASE_DOM"/>
    <property type="match status" value="1"/>
</dbReference>
<dbReference type="Pfam" id="PF07714">
    <property type="entry name" value="PK_Tyr_Ser-Thr"/>
    <property type="match status" value="1"/>
</dbReference>
<feature type="domain" description="Protein kinase" evidence="3">
    <location>
        <begin position="376"/>
        <end position="438"/>
    </location>
</feature>
<evidence type="ECO:0000313" key="4">
    <source>
        <dbReference type="EMBL" id="CAE8609143.1"/>
    </source>
</evidence>
<keyword evidence="2" id="KW-1133">Transmembrane helix</keyword>
<organism evidence="4 5">
    <name type="scientific">Polarella glacialis</name>
    <name type="common">Dinoflagellate</name>
    <dbReference type="NCBI Taxonomy" id="89957"/>
    <lineage>
        <taxon>Eukaryota</taxon>
        <taxon>Sar</taxon>
        <taxon>Alveolata</taxon>
        <taxon>Dinophyceae</taxon>
        <taxon>Suessiales</taxon>
        <taxon>Suessiaceae</taxon>
        <taxon>Polarella</taxon>
    </lineage>
</organism>
<dbReference type="InterPro" id="IPR011009">
    <property type="entry name" value="Kinase-like_dom_sf"/>
</dbReference>
<keyword evidence="1" id="KW-0547">Nucleotide-binding</keyword>
<feature type="transmembrane region" description="Helical" evidence="2">
    <location>
        <begin position="247"/>
        <end position="267"/>
    </location>
</feature>
<sequence>MAPEPEPDTISDVHSIDLETIAEEQVQEGRGSVDFRFQASEASPWWQEDKEYMESIVVAPYLRRFVKVPVRFVEAEDERDFAEAQALRVERTSRLICSIGILFVAVLLLSASSEWPTSLQDRGRCIRITVWLSGFLTLFTAFLPLRRFPEIAAIGGSLLSVALILGGSKYRCSFFAGEINNTWGITDSEFTSDSLEIASLAIVISGFYAGLPLRCSRSWVMILLIPAVYLALTLPLPEDHLPYSRRILIAVRLMIASLCGFLGRSSIEITDRVRFLRVRSIGQELAAERVLRARAEHEAEKASPGQAVPRSDELLSLASHATGRSSGATSTSSFLFKFRVSHREITQPSTVRKQLLSLSILGKQERWLIDEEMVDFGAGKVLGQGGFGMVFAGLMAGTEVAIKMPKGELHPGALSSVANELRVLRHLSHPNIVAFYGA</sequence>
<dbReference type="GO" id="GO:0004672">
    <property type="term" value="F:protein kinase activity"/>
    <property type="evidence" value="ECO:0007669"/>
    <property type="project" value="InterPro"/>
</dbReference>
<dbReference type="GO" id="GO:0005524">
    <property type="term" value="F:ATP binding"/>
    <property type="evidence" value="ECO:0007669"/>
    <property type="project" value="UniProtKB-UniRule"/>
</dbReference>
<keyword evidence="2" id="KW-0812">Transmembrane</keyword>
<evidence type="ECO:0000313" key="5">
    <source>
        <dbReference type="Proteomes" id="UP000654075"/>
    </source>
</evidence>
<evidence type="ECO:0000256" key="2">
    <source>
        <dbReference type="SAM" id="Phobius"/>
    </source>
</evidence>
<keyword evidence="5" id="KW-1185">Reference proteome</keyword>
<dbReference type="InterPro" id="IPR001245">
    <property type="entry name" value="Ser-Thr/Tyr_kinase_cat_dom"/>
</dbReference>
<name>A0A813F9B6_POLGL</name>
<dbReference type="PROSITE" id="PS00107">
    <property type="entry name" value="PROTEIN_KINASE_ATP"/>
    <property type="match status" value="1"/>
</dbReference>
<reference evidence="4" key="1">
    <citation type="submission" date="2021-02" db="EMBL/GenBank/DDBJ databases">
        <authorList>
            <person name="Dougan E. K."/>
            <person name="Rhodes N."/>
            <person name="Thang M."/>
            <person name="Chan C."/>
        </authorList>
    </citation>
    <scope>NUCLEOTIDE SEQUENCE</scope>
</reference>
<evidence type="ECO:0000259" key="3">
    <source>
        <dbReference type="PROSITE" id="PS50011"/>
    </source>
</evidence>
<keyword evidence="2" id="KW-0472">Membrane</keyword>